<dbReference type="EMBL" id="VWRR01000003">
    <property type="protein sequence ID" value="KAF6004577.1"/>
    <property type="molecule type" value="Genomic_DNA"/>
</dbReference>
<comment type="caution">
    <text evidence="2">The sequence shown here is derived from an EMBL/GenBank/DDBJ whole genome shotgun (WGS) entry which is preliminary data.</text>
</comment>
<protein>
    <submittedName>
        <fullName evidence="2">Uncharacterized protein</fullName>
    </submittedName>
</protein>
<feature type="compositionally biased region" description="Basic and acidic residues" evidence="1">
    <location>
        <begin position="91"/>
        <end position="100"/>
    </location>
</feature>
<name>A0A7J7IPW3_9RHOD</name>
<evidence type="ECO:0000256" key="1">
    <source>
        <dbReference type="SAM" id="MobiDB-lite"/>
    </source>
</evidence>
<evidence type="ECO:0000313" key="3">
    <source>
        <dbReference type="Proteomes" id="UP000530660"/>
    </source>
</evidence>
<sequence>MSVRERRVSAPDQASDALQRRQARYIPLIDWSDANSEASLDASGSGPETGGQAERLVAANSGGVRVQPAVAATRGARFRANVQRSSQSLSRRTETMRRTEGNASAEALQFAATAAVGRDMLEHPRVGLQHDKGKRSCCLLCLHPAAKGQQVNAP</sequence>
<proteinExistence type="predicted"/>
<accession>A0A7J7IPW3</accession>
<evidence type="ECO:0000313" key="2">
    <source>
        <dbReference type="EMBL" id="KAF6004577.1"/>
    </source>
</evidence>
<feature type="region of interest" description="Disordered" evidence="1">
    <location>
        <begin position="79"/>
        <end position="103"/>
    </location>
</feature>
<dbReference type="Proteomes" id="UP000530660">
    <property type="component" value="Unassembled WGS sequence"/>
</dbReference>
<reference evidence="2 3" key="1">
    <citation type="journal article" date="2020" name="J. Phycol.">
        <title>Comparative genome analysis reveals Cyanidiococcus gen. nov., a new extremophilic red algal genus sister to Cyanidioschyzon (Cyanidioschyzonaceae, Rhodophyta).</title>
        <authorList>
            <person name="Liu S.-L."/>
            <person name="Chiang Y.-R."/>
            <person name="Yoon H.S."/>
            <person name="Fu H.-Y."/>
        </authorList>
    </citation>
    <scope>NUCLEOTIDE SEQUENCE [LARGE SCALE GENOMIC DNA]</scope>
    <source>
        <strain evidence="2 3">THAL066</strain>
    </source>
</reference>
<dbReference type="AlphaFoldDB" id="A0A7J7IPW3"/>
<gene>
    <name evidence="2" type="ORF">F1559_004456</name>
</gene>
<organism evidence="2 3">
    <name type="scientific">Cyanidiococcus yangmingshanensis</name>
    <dbReference type="NCBI Taxonomy" id="2690220"/>
    <lineage>
        <taxon>Eukaryota</taxon>
        <taxon>Rhodophyta</taxon>
        <taxon>Bangiophyceae</taxon>
        <taxon>Cyanidiales</taxon>
        <taxon>Cyanidiaceae</taxon>
        <taxon>Cyanidiococcus</taxon>
    </lineage>
</organism>
<keyword evidence="3" id="KW-1185">Reference proteome</keyword>